<dbReference type="RefSeq" id="WP_143649422.1">
    <property type="nucleotide sequence ID" value="NZ_JABJWZ010000163.1"/>
</dbReference>
<dbReference type="EMBL" id="JABJWZ010000163">
    <property type="protein sequence ID" value="MBB1255048.1"/>
    <property type="molecule type" value="Genomic_DNA"/>
</dbReference>
<evidence type="ECO:0000313" key="3">
    <source>
        <dbReference type="EMBL" id="MBB1255048.1"/>
    </source>
</evidence>
<name>A0A5P0YU67_9ACTN</name>
<protein>
    <submittedName>
        <fullName evidence="5">Methyltransferase domain-containing protein</fullName>
    </submittedName>
</protein>
<reference evidence="5 6" key="1">
    <citation type="submission" date="2019-10" db="EMBL/GenBank/DDBJ databases">
        <title>Streptomyces sp. nov., a novel actinobacterium isolated from alkaline environment.</title>
        <authorList>
            <person name="Golinska P."/>
        </authorList>
    </citation>
    <scope>NUCLEOTIDE SEQUENCE [LARGE SCALE GENOMIC DNA]</scope>
    <source>
        <strain evidence="5 6">OF1</strain>
    </source>
</reference>
<evidence type="ECO:0000259" key="2">
    <source>
        <dbReference type="Pfam" id="PF21320"/>
    </source>
</evidence>
<evidence type="ECO:0000313" key="7">
    <source>
        <dbReference type="Proteomes" id="UP000517765"/>
    </source>
</evidence>
<dbReference type="Pfam" id="PF13847">
    <property type="entry name" value="Methyltransf_31"/>
    <property type="match status" value="1"/>
</dbReference>
<dbReference type="CDD" id="cd02440">
    <property type="entry name" value="AdoMet_MTases"/>
    <property type="match status" value="1"/>
</dbReference>
<comment type="caution">
    <text evidence="5">The sequence shown here is derived from an EMBL/GenBank/DDBJ whole genome shotgun (WGS) entry which is preliminary data.</text>
</comment>
<organism evidence="5 6">
    <name type="scientific">Streptomyces alkaliterrae</name>
    <dbReference type="NCBI Taxonomy" id="2213162"/>
    <lineage>
        <taxon>Bacteria</taxon>
        <taxon>Bacillati</taxon>
        <taxon>Actinomycetota</taxon>
        <taxon>Actinomycetes</taxon>
        <taxon>Kitasatosporales</taxon>
        <taxon>Streptomycetaceae</taxon>
        <taxon>Streptomyces</taxon>
    </lineage>
</organism>
<accession>A0A5P0YU67</accession>
<dbReference type="EMBL" id="JABJXA010000092">
    <property type="protein sequence ID" value="MBB1260347.1"/>
    <property type="molecule type" value="Genomic_DNA"/>
</dbReference>
<dbReference type="Proteomes" id="UP000517765">
    <property type="component" value="Unassembled WGS sequence"/>
</dbReference>
<sequence length="363" mass="38632">MTTHLEPEQQGSGLDERRMEEFAGKLIDTFSGGVLTLMVDIGYRTGLFETLARGPGTSEEIAERAGLQERYVRECLGSLVTGGIVEYDPDDGRYTLPAEHAACLTGGGSQNMASLSEIVTLLAPHMNDTTRVFREGGGIPYEEFRPDFTSVMDAMSRGLYDGQLIDGILPLVDGLTDRLTTGCRVADVGCGTGHAINVMAAAYPASTFVGYDISEEAIESGRSEAAASGLANAEFEVLDVVRLPADPGFDVVFAFDSIHDQVDPAGVLAAVSAALRPDGLFVMMDTKSSSRLEKNIGNPLAPMIYGVSVMHCMTVSLAHGGAGLGTAWGEELARSMLADAGFTDVRTHDVPDDPMDMVYVCRL</sequence>
<proteinExistence type="predicted"/>
<evidence type="ECO:0000313" key="5">
    <source>
        <dbReference type="EMBL" id="MQS03856.1"/>
    </source>
</evidence>
<dbReference type="Gene3D" id="3.40.50.150">
    <property type="entry name" value="Vaccinia Virus protein VP39"/>
    <property type="match status" value="1"/>
</dbReference>
<dbReference type="PANTHER" id="PTHR45128">
    <property type="entry name" value="METHYLTRANSFERASE TYPE 11"/>
    <property type="match status" value="1"/>
</dbReference>
<dbReference type="Gene3D" id="1.10.10.10">
    <property type="entry name" value="Winged helix-like DNA-binding domain superfamily/Winged helix DNA-binding domain"/>
    <property type="match status" value="1"/>
</dbReference>
<dbReference type="Pfam" id="PF21320">
    <property type="entry name" value="WHD_Rv2258c"/>
    <property type="match status" value="1"/>
</dbReference>
<dbReference type="InterPro" id="IPR029063">
    <property type="entry name" value="SAM-dependent_MTases_sf"/>
</dbReference>
<evidence type="ECO:0000313" key="4">
    <source>
        <dbReference type="EMBL" id="MBB1260347.1"/>
    </source>
</evidence>
<dbReference type="InterPro" id="IPR053173">
    <property type="entry name" value="SAM-binding_MTase"/>
</dbReference>
<keyword evidence="6" id="KW-1185">Reference proteome</keyword>
<dbReference type="AlphaFoldDB" id="A0A5P0YU67"/>
<dbReference type="InterPro" id="IPR036390">
    <property type="entry name" value="WH_DNA-bd_sf"/>
</dbReference>
<dbReference type="Proteomes" id="UP000525686">
    <property type="component" value="Unassembled WGS sequence"/>
</dbReference>
<feature type="domain" description="S-adenosylmethionine-dependent methyltransferase Rv2258c-like winged HTH" evidence="2">
    <location>
        <begin position="34"/>
        <end position="105"/>
    </location>
</feature>
<dbReference type="Proteomes" id="UP000320857">
    <property type="component" value="Unassembled WGS sequence"/>
</dbReference>
<dbReference type="GO" id="GO:0032259">
    <property type="term" value="P:methylation"/>
    <property type="evidence" value="ECO:0007669"/>
    <property type="project" value="UniProtKB-KW"/>
</dbReference>
<dbReference type="SUPFAM" id="SSF53335">
    <property type="entry name" value="S-adenosyl-L-methionine-dependent methyltransferases"/>
    <property type="match status" value="1"/>
</dbReference>
<reference evidence="7 8" key="2">
    <citation type="submission" date="2020-05" db="EMBL/GenBank/DDBJ databases">
        <title>Classification of alakaliphilic streptomycetes isolated from an alkaline soil next to Lonar Crater, India and a proposal for the recognition of Streptomyces alkaliterrae sp. nov.</title>
        <authorList>
            <person name="Golinska P."/>
        </authorList>
    </citation>
    <scope>NUCLEOTIDE SEQUENCE [LARGE SCALE GENOMIC DNA]</scope>
    <source>
        <strain evidence="8">OF3</strain>
        <strain evidence="7">OF8</strain>
    </source>
</reference>
<dbReference type="InterPro" id="IPR025714">
    <property type="entry name" value="Methyltranfer_dom"/>
</dbReference>
<gene>
    <name evidence="5" type="ORF">FNX44_018650</name>
    <name evidence="3" type="ORF">H3146_17065</name>
    <name evidence="4" type="ORF">H3147_16110</name>
</gene>
<evidence type="ECO:0000259" key="1">
    <source>
        <dbReference type="Pfam" id="PF13847"/>
    </source>
</evidence>
<dbReference type="EMBL" id="VJYK02000211">
    <property type="protein sequence ID" value="MQS03856.1"/>
    <property type="molecule type" value="Genomic_DNA"/>
</dbReference>
<keyword evidence="5" id="KW-0808">Transferase</keyword>
<reference evidence="3" key="3">
    <citation type="journal article" name="Syst. Appl. Microbiol.">
        <title>Streptomyces alkaliterrae sp. nov., isolated from an alkaline soil, and emended descriptions of Streptomyces alkaliphilus, Streptomyces calidiresistens and Streptomyces durbertensis.</title>
        <authorList>
            <person name="Swiecimska M."/>
            <person name="Golinska P."/>
            <person name="Nouioui I."/>
            <person name="Wypij M."/>
            <person name="Rai M."/>
            <person name="Sangal V."/>
            <person name="Goodfellow M."/>
        </authorList>
    </citation>
    <scope>NUCLEOTIDE SEQUENCE</scope>
    <source>
        <strain evidence="3">OF3</strain>
        <strain evidence="4">OF8</strain>
    </source>
</reference>
<dbReference type="OrthoDB" id="9801363at2"/>
<dbReference type="SUPFAM" id="SSF46785">
    <property type="entry name" value="Winged helix' DNA-binding domain"/>
    <property type="match status" value="1"/>
</dbReference>
<dbReference type="InterPro" id="IPR048711">
    <property type="entry name" value="WHD_Rv2258c"/>
</dbReference>
<dbReference type="GO" id="GO:0008168">
    <property type="term" value="F:methyltransferase activity"/>
    <property type="evidence" value="ECO:0007669"/>
    <property type="project" value="UniProtKB-KW"/>
</dbReference>
<evidence type="ECO:0000313" key="8">
    <source>
        <dbReference type="Proteomes" id="UP000525686"/>
    </source>
</evidence>
<dbReference type="PANTHER" id="PTHR45128:SF1">
    <property type="entry name" value="S-ADENOSYLMETHIONINE-DEPENDENT METHYLTRANSFERASE RV2258C"/>
    <property type="match status" value="1"/>
</dbReference>
<dbReference type="InterPro" id="IPR036388">
    <property type="entry name" value="WH-like_DNA-bd_sf"/>
</dbReference>
<evidence type="ECO:0000313" key="6">
    <source>
        <dbReference type="Proteomes" id="UP000320857"/>
    </source>
</evidence>
<feature type="domain" description="Methyltransferase" evidence="1">
    <location>
        <begin position="180"/>
        <end position="296"/>
    </location>
</feature>
<keyword evidence="5" id="KW-0489">Methyltransferase</keyword>